<keyword evidence="1" id="KW-0812">Transmembrane</keyword>
<keyword evidence="1" id="KW-1133">Transmembrane helix</keyword>
<dbReference type="HOGENOM" id="CLU_1782544_0_0_2"/>
<dbReference type="GeneID" id="13794811"/>
<feature type="transmembrane region" description="Helical" evidence="1">
    <location>
        <begin position="12"/>
        <end position="33"/>
    </location>
</feature>
<keyword evidence="1" id="KW-0472">Membrane</keyword>
<evidence type="ECO:0000313" key="2">
    <source>
        <dbReference type="EMBL" id="AFU59713.1"/>
    </source>
</evidence>
<proteinExistence type="predicted"/>
<reference evidence="2 3" key="1">
    <citation type="journal article" date="2012" name="Environ. Microbiol.">
        <title>The genome of the ammonia-oxidizing Candidatus Nitrososphaera gargensis: insights into metabolic versatility and environmental adaptations.</title>
        <authorList>
            <person name="Spang A."/>
            <person name="Poehlein A."/>
            <person name="Offre P."/>
            <person name="Zumbragel S."/>
            <person name="Haider S."/>
            <person name="Rychlik N."/>
            <person name="Nowka B."/>
            <person name="Schmeisser C."/>
            <person name="Lebedeva E.V."/>
            <person name="Rattei T."/>
            <person name="Bohm C."/>
            <person name="Schmid M."/>
            <person name="Galushko A."/>
            <person name="Hatzenpichler R."/>
            <person name="Weinmaier T."/>
            <person name="Daniel R."/>
            <person name="Schleper C."/>
            <person name="Spieck E."/>
            <person name="Streit W."/>
            <person name="Wagner M."/>
        </authorList>
    </citation>
    <scope>NUCLEOTIDE SEQUENCE [LARGE SCALE GENOMIC DNA]</scope>
    <source>
        <strain evidence="3">Ga9.2</strain>
    </source>
</reference>
<dbReference type="Proteomes" id="UP000008037">
    <property type="component" value="Chromosome"/>
</dbReference>
<sequence length="145" mass="16073">MSDEVGVTIPTIAGLAVGVALIVAFASFAKPAFTMSDDEVRQKVRNLPEVQAFYERYTPLEQIRHQGTTTYVEYQIGKTWYFSNDPTALQDDVTKSLRLYVKVDPYGKTSVALDCMSMSGGNSLPATIEMIKTTSCIEQPEQDAY</sequence>
<organism evidence="2 3">
    <name type="scientific">Nitrososphaera gargensis (strain Ga9.2)</name>
    <dbReference type="NCBI Taxonomy" id="1237085"/>
    <lineage>
        <taxon>Archaea</taxon>
        <taxon>Nitrososphaerota</taxon>
        <taxon>Nitrososphaeria</taxon>
        <taxon>Nitrososphaerales</taxon>
        <taxon>Nitrososphaeraceae</taxon>
        <taxon>Nitrososphaera</taxon>
    </lineage>
</organism>
<dbReference type="AlphaFoldDB" id="K0IKE8"/>
<evidence type="ECO:0000256" key="1">
    <source>
        <dbReference type="SAM" id="Phobius"/>
    </source>
</evidence>
<protein>
    <submittedName>
        <fullName evidence="2">Uncharacterized protein</fullName>
    </submittedName>
</protein>
<accession>K0IKE8</accession>
<dbReference type="KEGG" id="nga:Ngar_c27920"/>
<keyword evidence="3" id="KW-1185">Reference proteome</keyword>
<gene>
    <name evidence="2" type="ordered locus">Ngar_c27920</name>
</gene>
<evidence type="ECO:0000313" key="3">
    <source>
        <dbReference type="Proteomes" id="UP000008037"/>
    </source>
</evidence>
<name>K0IKE8_NITGG</name>
<dbReference type="InParanoid" id="K0IKE8"/>
<dbReference type="STRING" id="1237085.Ngar_c27920"/>
<dbReference type="BioCyc" id="CNIT1237085:G1324-2792-MONOMER"/>
<dbReference type="EMBL" id="CP002408">
    <property type="protein sequence ID" value="AFU59713.1"/>
    <property type="molecule type" value="Genomic_DNA"/>
</dbReference>
<dbReference type="RefSeq" id="WP_015020248.1">
    <property type="nucleotide sequence ID" value="NC_018719.1"/>
</dbReference>